<dbReference type="GO" id="GO:0006139">
    <property type="term" value="P:nucleobase-containing compound metabolic process"/>
    <property type="evidence" value="ECO:0007669"/>
    <property type="project" value="InterPro"/>
</dbReference>
<dbReference type="RefSeq" id="WP_245986191.1">
    <property type="nucleotide sequence ID" value="NZ_QREG01000004.1"/>
</dbReference>
<accession>A0A3D9L6D5</accession>
<comment type="caution">
    <text evidence="2">The sequence shown here is derived from an EMBL/GenBank/DDBJ whole genome shotgun (WGS) entry which is preliminary data.</text>
</comment>
<dbReference type="SMART" id="SM00474">
    <property type="entry name" value="35EXOc"/>
    <property type="match status" value="1"/>
</dbReference>
<dbReference type="InterPro" id="IPR002562">
    <property type="entry name" value="3'-5'_exonuclease_dom"/>
</dbReference>
<dbReference type="CDD" id="cd06141">
    <property type="entry name" value="WRN_exo"/>
    <property type="match status" value="1"/>
</dbReference>
<dbReference type="GO" id="GO:0003676">
    <property type="term" value="F:nucleic acid binding"/>
    <property type="evidence" value="ECO:0007669"/>
    <property type="project" value="InterPro"/>
</dbReference>
<name>A0A3D9L6D5_MARFU</name>
<gene>
    <name evidence="2" type="ORF">C7460_10453</name>
</gene>
<dbReference type="PANTHER" id="PTHR47765">
    <property type="entry name" value="3'-5' EXONUCLEASE DOMAIN-CONTAINING PROTEIN"/>
    <property type="match status" value="1"/>
</dbReference>
<dbReference type="GO" id="GO:0008408">
    <property type="term" value="F:3'-5' exonuclease activity"/>
    <property type="evidence" value="ECO:0007669"/>
    <property type="project" value="InterPro"/>
</dbReference>
<dbReference type="EMBL" id="QREG01000004">
    <property type="protein sequence ID" value="REE01034.1"/>
    <property type="molecule type" value="Genomic_DNA"/>
</dbReference>
<keyword evidence="2" id="KW-0378">Hydrolase</keyword>
<evidence type="ECO:0000313" key="2">
    <source>
        <dbReference type="EMBL" id="REE01034.1"/>
    </source>
</evidence>
<sequence length="196" mass="22112">MSTMFPSEIAKEDIKHLPLIRFGGKIHLVDSEKSMLAAMQLLEHEMILGFDTETKPTFNKGEYNQTALIQLSTLTDAFIIRIKDLGISNLLKNLLEDPDIVKVGISIRDDLKELKKCRNFRPAGFVDLNDIAGELGIRQIGMKSLSGIFLKSRISKSQQTSNWESRELTTGQLSYAATDAWVCIKIYKMLLDKGYI</sequence>
<dbReference type="PANTHER" id="PTHR47765:SF2">
    <property type="entry name" value="EXONUCLEASE MUT-7 HOMOLOG"/>
    <property type="match status" value="1"/>
</dbReference>
<dbReference type="Gene3D" id="3.30.420.10">
    <property type="entry name" value="Ribonuclease H-like superfamily/Ribonuclease H"/>
    <property type="match status" value="1"/>
</dbReference>
<dbReference type="Pfam" id="PF01612">
    <property type="entry name" value="DNA_pol_A_exo1"/>
    <property type="match status" value="1"/>
</dbReference>
<keyword evidence="2" id="KW-0269">Exonuclease</keyword>
<dbReference type="AlphaFoldDB" id="A0A3D9L6D5"/>
<dbReference type="InterPro" id="IPR036397">
    <property type="entry name" value="RNaseH_sf"/>
</dbReference>
<protein>
    <submittedName>
        <fullName evidence="2">3'-5' exonuclease</fullName>
    </submittedName>
</protein>
<keyword evidence="3" id="KW-1185">Reference proteome</keyword>
<reference evidence="2 3" key="1">
    <citation type="submission" date="2018-07" db="EMBL/GenBank/DDBJ databases">
        <title>Genomic Encyclopedia of Type Strains, Phase IV (KMG-IV): sequencing the most valuable type-strain genomes for metagenomic binning, comparative biology and taxonomic classification.</title>
        <authorList>
            <person name="Goeker M."/>
        </authorList>
    </citation>
    <scope>NUCLEOTIDE SEQUENCE [LARGE SCALE GENOMIC DNA]</scope>
    <source>
        <strain evidence="2 3">DSM 4134</strain>
    </source>
</reference>
<evidence type="ECO:0000313" key="3">
    <source>
        <dbReference type="Proteomes" id="UP000256779"/>
    </source>
</evidence>
<dbReference type="InterPro" id="IPR052408">
    <property type="entry name" value="Exonuclease_MUT-7-like"/>
</dbReference>
<organism evidence="2 3">
    <name type="scientific">Marinoscillum furvescens DSM 4134</name>
    <dbReference type="NCBI Taxonomy" id="1122208"/>
    <lineage>
        <taxon>Bacteria</taxon>
        <taxon>Pseudomonadati</taxon>
        <taxon>Bacteroidota</taxon>
        <taxon>Cytophagia</taxon>
        <taxon>Cytophagales</taxon>
        <taxon>Reichenbachiellaceae</taxon>
        <taxon>Marinoscillum</taxon>
    </lineage>
</organism>
<keyword evidence="2" id="KW-0540">Nuclease</keyword>
<dbReference type="SUPFAM" id="SSF53098">
    <property type="entry name" value="Ribonuclease H-like"/>
    <property type="match status" value="1"/>
</dbReference>
<evidence type="ECO:0000259" key="1">
    <source>
        <dbReference type="SMART" id="SM00474"/>
    </source>
</evidence>
<proteinExistence type="predicted"/>
<feature type="domain" description="3'-5' exonuclease" evidence="1">
    <location>
        <begin position="26"/>
        <end position="195"/>
    </location>
</feature>
<dbReference type="InterPro" id="IPR012337">
    <property type="entry name" value="RNaseH-like_sf"/>
</dbReference>
<dbReference type="Proteomes" id="UP000256779">
    <property type="component" value="Unassembled WGS sequence"/>
</dbReference>